<reference evidence="9" key="2">
    <citation type="submission" date="2023-06" db="EMBL/GenBank/DDBJ databases">
        <authorList>
            <consortium name="Lawrence Berkeley National Laboratory"/>
            <person name="Haridas S."/>
            <person name="Hensen N."/>
            <person name="Bonometti L."/>
            <person name="Westerberg I."/>
            <person name="Brannstrom I.O."/>
            <person name="Guillou S."/>
            <person name="Cros-Aarteil S."/>
            <person name="Calhoun S."/>
            <person name="Kuo A."/>
            <person name="Mondo S."/>
            <person name="Pangilinan J."/>
            <person name="Riley R."/>
            <person name="Labutti K."/>
            <person name="Andreopoulos B."/>
            <person name="Lipzen A."/>
            <person name="Chen C."/>
            <person name="Yanf M."/>
            <person name="Daum C."/>
            <person name="Ng V."/>
            <person name="Clum A."/>
            <person name="Steindorff A."/>
            <person name="Ohm R."/>
            <person name="Martin F."/>
            <person name="Silar P."/>
            <person name="Natvig D."/>
            <person name="Lalanne C."/>
            <person name="Gautier V."/>
            <person name="Ament-Velasquez S.L."/>
            <person name="Kruys A."/>
            <person name="Hutchinson M.I."/>
            <person name="Powell A.J."/>
            <person name="Barry K."/>
            <person name="Miller A.N."/>
            <person name="Grigoriev I.V."/>
            <person name="Debuchy R."/>
            <person name="Gladieux P."/>
            <person name="Thoren M.H."/>
            <person name="Johannesson H."/>
        </authorList>
    </citation>
    <scope>NUCLEOTIDE SEQUENCE</scope>
    <source>
        <strain evidence="9">CBS 118394</strain>
    </source>
</reference>
<evidence type="ECO:0000256" key="2">
    <source>
        <dbReference type="ARBA" id="ARBA00022490"/>
    </source>
</evidence>
<keyword evidence="4 8" id="KW-0378">Hydrolase</keyword>
<dbReference type="Proteomes" id="UP001283341">
    <property type="component" value="Unassembled WGS sequence"/>
</dbReference>
<evidence type="ECO:0000256" key="8">
    <source>
        <dbReference type="PIRNR" id="PIRNR005700"/>
    </source>
</evidence>
<dbReference type="EMBL" id="JAUEDM010000001">
    <property type="protein sequence ID" value="KAK3330503.1"/>
    <property type="molecule type" value="Genomic_DNA"/>
</dbReference>
<dbReference type="Gene3D" id="3.90.70.10">
    <property type="entry name" value="Cysteine proteinases"/>
    <property type="match status" value="1"/>
</dbReference>
<comment type="similarity">
    <text evidence="8">Belongs to the peptidase C1 family.</text>
</comment>
<dbReference type="GO" id="GO:0005737">
    <property type="term" value="C:cytoplasm"/>
    <property type="evidence" value="ECO:0007669"/>
    <property type="project" value="UniProtKB-SubCell"/>
</dbReference>
<comment type="function">
    <text evidence="6">The normal physiological role of the enzyme is unknown, but it is not essential for the viability of yeast cells. Has aminopeptidase activity, shortening substrate peptides sequentially by 1 amino acid. Has bleomycin hydrolase activity, which can protect the cell from the toxic effects of bleomycin. Has homocysteine-thiolactonase activity, protecting the cell against homocysteine toxicity. Acts as a repressor in the GAL4 regulatory system, but this does not require either the peptidase or nucleic acid-binding activities.</text>
</comment>
<proteinExistence type="inferred from homology"/>
<dbReference type="GO" id="GO:0009636">
    <property type="term" value="P:response to toxic substance"/>
    <property type="evidence" value="ECO:0007669"/>
    <property type="project" value="TreeGrafter"/>
</dbReference>
<dbReference type="InterPro" id="IPR004134">
    <property type="entry name" value="Peptidase_C1B"/>
</dbReference>
<evidence type="ECO:0000256" key="3">
    <source>
        <dbReference type="ARBA" id="ARBA00022670"/>
    </source>
</evidence>
<comment type="caution">
    <text evidence="9">The sequence shown here is derived from an EMBL/GenBank/DDBJ whole genome shotgun (WGS) entry which is preliminary data.</text>
</comment>
<comment type="subcellular location">
    <subcellularLocation>
        <location evidence="8">Mitochondrion</location>
    </subcellularLocation>
    <subcellularLocation>
        <location evidence="8">Cytoplasm</location>
    </subcellularLocation>
</comment>
<dbReference type="Pfam" id="PF03051">
    <property type="entry name" value="Peptidase_C1_2"/>
    <property type="match status" value="1"/>
</dbReference>
<dbReference type="SUPFAM" id="SSF54001">
    <property type="entry name" value="Cysteine proteinases"/>
    <property type="match status" value="1"/>
</dbReference>
<organism evidence="9 10">
    <name type="scientific">Apodospora peruviana</name>
    <dbReference type="NCBI Taxonomy" id="516989"/>
    <lineage>
        <taxon>Eukaryota</taxon>
        <taxon>Fungi</taxon>
        <taxon>Dikarya</taxon>
        <taxon>Ascomycota</taxon>
        <taxon>Pezizomycotina</taxon>
        <taxon>Sordariomycetes</taxon>
        <taxon>Sordariomycetidae</taxon>
        <taxon>Sordariales</taxon>
        <taxon>Lasiosphaeriaceae</taxon>
        <taxon>Apodospora</taxon>
    </lineage>
</organism>
<dbReference type="PANTHER" id="PTHR10363:SF2">
    <property type="entry name" value="BLEOMYCIN HYDROLASE"/>
    <property type="match status" value="1"/>
</dbReference>
<evidence type="ECO:0000256" key="7">
    <source>
        <dbReference type="ARBA" id="ARBA00026080"/>
    </source>
</evidence>
<evidence type="ECO:0000256" key="4">
    <source>
        <dbReference type="ARBA" id="ARBA00022801"/>
    </source>
</evidence>
<keyword evidence="8" id="KW-0496">Mitochondrion</keyword>
<dbReference type="PIRSF" id="PIRSF005700">
    <property type="entry name" value="PepC"/>
    <property type="match status" value="1"/>
</dbReference>
<dbReference type="InterPro" id="IPR038765">
    <property type="entry name" value="Papain-like_cys_pep_sf"/>
</dbReference>
<keyword evidence="2 8" id="KW-0963">Cytoplasm</keyword>
<dbReference type="EC" id="3.4.22.40" evidence="8"/>
<comment type="catalytic activity">
    <reaction evidence="1 8">
        <text>Inactivates bleomycin B2 (a cytotoxic glycometallopeptide) by hydrolysis of a carboxyamide bond of beta-aminoalanine, but also shows general aminopeptidase activity. The specificity varies somewhat with source, but amino acid arylamides of Met, Leu and Ala are preferred.</text>
        <dbReference type="EC" id="3.4.22.40"/>
    </reaction>
</comment>
<evidence type="ECO:0000256" key="1">
    <source>
        <dbReference type="ARBA" id="ARBA00000423"/>
    </source>
</evidence>
<evidence type="ECO:0000313" key="10">
    <source>
        <dbReference type="Proteomes" id="UP001283341"/>
    </source>
</evidence>
<comment type="subunit">
    <text evidence="7">Homohexamer. Binds to nucleic acids. Binds single-stranded DNA and RNA with higher affinity than double-stranded DNA.</text>
</comment>
<gene>
    <name evidence="9" type="ORF">B0H66DRAFT_572548</name>
</gene>
<protein>
    <recommendedName>
        <fullName evidence="8">Cysteine proteinase 1, mitochondrial</fullName>
        <ecNumber evidence="8">3.4.22.40</ecNumber>
    </recommendedName>
</protein>
<dbReference type="InterPro" id="IPR000169">
    <property type="entry name" value="Pept_cys_AS"/>
</dbReference>
<dbReference type="GO" id="GO:0043418">
    <property type="term" value="P:homocysteine catabolic process"/>
    <property type="evidence" value="ECO:0007669"/>
    <property type="project" value="TreeGrafter"/>
</dbReference>
<reference evidence="9" key="1">
    <citation type="journal article" date="2023" name="Mol. Phylogenet. Evol.">
        <title>Genome-scale phylogeny and comparative genomics of the fungal order Sordariales.</title>
        <authorList>
            <person name="Hensen N."/>
            <person name="Bonometti L."/>
            <person name="Westerberg I."/>
            <person name="Brannstrom I.O."/>
            <person name="Guillou S."/>
            <person name="Cros-Aarteil S."/>
            <person name="Calhoun S."/>
            <person name="Haridas S."/>
            <person name="Kuo A."/>
            <person name="Mondo S."/>
            <person name="Pangilinan J."/>
            <person name="Riley R."/>
            <person name="LaButti K."/>
            <person name="Andreopoulos B."/>
            <person name="Lipzen A."/>
            <person name="Chen C."/>
            <person name="Yan M."/>
            <person name="Daum C."/>
            <person name="Ng V."/>
            <person name="Clum A."/>
            <person name="Steindorff A."/>
            <person name="Ohm R.A."/>
            <person name="Martin F."/>
            <person name="Silar P."/>
            <person name="Natvig D.O."/>
            <person name="Lalanne C."/>
            <person name="Gautier V."/>
            <person name="Ament-Velasquez S.L."/>
            <person name="Kruys A."/>
            <person name="Hutchinson M.I."/>
            <person name="Powell A.J."/>
            <person name="Barry K."/>
            <person name="Miller A.N."/>
            <person name="Grigoriev I.V."/>
            <person name="Debuchy R."/>
            <person name="Gladieux P."/>
            <person name="Hiltunen Thoren M."/>
            <person name="Johannesson H."/>
        </authorList>
    </citation>
    <scope>NUCLEOTIDE SEQUENCE</scope>
    <source>
        <strain evidence="9">CBS 118394</strain>
    </source>
</reference>
<evidence type="ECO:0000256" key="6">
    <source>
        <dbReference type="ARBA" id="ARBA00025347"/>
    </source>
</evidence>
<name>A0AAE0ISQ5_9PEZI</name>
<comment type="function">
    <text evidence="8">Has aminopeptidase activity, shortening substrate peptides sequentially by 1 amino acid. Has bleomycin hydrolase activity, which can protect the cell from the toxic effects of bleomycin. Has homocysteine-thiolactonase activity, protecting the cell against homocysteine toxicity.</text>
</comment>
<evidence type="ECO:0000256" key="5">
    <source>
        <dbReference type="ARBA" id="ARBA00022807"/>
    </source>
</evidence>
<accession>A0AAE0ISQ5</accession>
<keyword evidence="10" id="KW-1185">Reference proteome</keyword>
<dbReference type="PROSITE" id="PS00139">
    <property type="entry name" value="THIOL_PROTEASE_CYS"/>
    <property type="match status" value="1"/>
</dbReference>
<dbReference type="AlphaFoldDB" id="A0AAE0ISQ5"/>
<dbReference type="GO" id="GO:0006508">
    <property type="term" value="P:proteolysis"/>
    <property type="evidence" value="ECO:0007669"/>
    <property type="project" value="UniProtKB-KW"/>
</dbReference>
<dbReference type="FunFam" id="3.90.70.10:FF:000021">
    <property type="entry name" value="Bleomycin hydrolase"/>
    <property type="match status" value="1"/>
</dbReference>
<keyword evidence="5 8" id="KW-0788">Thiol protease</keyword>
<dbReference type="CDD" id="cd00585">
    <property type="entry name" value="Peptidase_C1B"/>
    <property type="match status" value="1"/>
</dbReference>
<keyword evidence="3 8" id="KW-0645">Protease</keyword>
<evidence type="ECO:0000313" key="9">
    <source>
        <dbReference type="EMBL" id="KAK3330503.1"/>
    </source>
</evidence>
<dbReference type="GO" id="GO:0004197">
    <property type="term" value="F:cysteine-type endopeptidase activity"/>
    <property type="evidence" value="ECO:0007669"/>
    <property type="project" value="UniProtKB-EC"/>
</dbReference>
<dbReference type="GO" id="GO:0070005">
    <property type="term" value="F:cysteine-type aminopeptidase activity"/>
    <property type="evidence" value="ECO:0007669"/>
    <property type="project" value="InterPro"/>
</dbReference>
<sequence>MGAYQSRLPTQVTPLVATPNEKAVRDRLQALQLEKHNTREEDDDADYVNVVTNSAPGLVKSHQPEAVSVPLMEKWQDTLLADAKNRLALSALSAANPRDVLTSRATKIAEPQVFNVKIPFEGGPITNQRSSGRCWIFASTNTFRVALAQKYSLEEFELSQAYLFFWDKLEKSNWFLEQIISTADMPLDSRLVQTLVNEPLSDGGQWDMIYNLVTKYGLVPQVLYPDSFNASNSGIINNIIFTKLREDAMLLRDMLRSPSTTTEMLSSMKGKMMKEIHTILTLTLGPPPPVDQEFAWSFVDKAGKAKTVRATPMAFASDIYSNSFPVTAASIGSMVSLVNDPRHEPLRLMTVDRLGNIIGGRAITYINVDMSTLKAACVAMLRAGQPVFFGSDVGKFSNSSSGIMDLELIDYELGFNVSLLGMDKAARLRTGESQMTHAMVLTAVHIDESTGEAVRWRVQNSWGTSAGTDGWFVMSDAWMSEFVYQAVIHPKFLSSKVRDVLKQEPIVLPLWDPMGSLA</sequence>
<dbReference type="PANTHER" id="PTHR10363">
    <property type="entry name" value="BLEOMYCIN HYDROLASE"/>
    <property type="match status" value="1"/>
</dbReference>